<sequence>MSNINIGDDLFRAIKGIASNIDPSGLVKAADGIATIASGALKLATGEEDALTDITNGAGKVITGTGTLCGFIKSNSDSDDSE</sequence>
<proteinExistence type="predicted"/>
<gene>
    <name evidence="1" type="ordered locus">Npun_CF054</name>
</gene>
<protein>
    <submittedName>
        <fullName evidence="1">Uncharacterized protein</fullName>
    </submittedName>
</protein>
<dbReference type="AlphaFoldDB" id="B2JBT8"/>
<keyword evidence="2" id="KW-1185">Reference proteome</keyword>
<dbReference type="EMBL" id="CP001040">
    <property type="protein sequence ID" value="ACC85392.1"/>
    <property type="molecule type" value="Genomic_DNA"/>
</dbReference>
<geneLocation type="plasmid" evidence="1 2">
    <name>pNPUN03</name>
</geneLocation>
<evidence type="ECO:0000313" key="1">
    <source>
        <dbReference type="EMBL" id="ACC85392.1"/>
    </source>
</evidence>
<keyword evidence="1" id="KW-0614">Plasmid</keyword>
<organism evidence="1 2">
    <name type="scientific">Nostoc punctiforme (strain ATCC 29133 / PCC 73102)</name>
    <dbReference type="NCBI Taxonomy" id="63737"/>
    <lineage>
        <taxon>Bacteria</taxon>
        <taxon>Bacillati</taxon>
        <taxon>Cyanobacteriota</taxon>
        <taxon>Cyanophyceae</taxon>
        <taxon>Nostocales</taxon>
        <taxon>Nostocaceae</taxon>
        <taxon>Nostoc</taxon>
    </lineage>
</organism>
<dbReference type="HOGENOM" id="CLU_2554901_0_0_3"/>
<dbReference type="EnsemblBacteria" id="ACC85392">
    <property type="protein sequence ID" value="ACC85392"/>
    <property type="gene ID" value="Npun_CF054"/>
</dbReference>
<dbReference type="Proteomes" id="UP000001191">
    <property type="component" value="Plasmid pNPUN03"/>
</dbReference>
<dbReference type="KEGG" id="npu:Npun_CF054"/>
<evidence type="ECO:0000313" key="2">
    <source>
        <dbReference type="Proteomes" id="UP000001191"/>
    </source>
</evidence>
<accession>B2JBT8</accession>
<dbReference type="OrthoDB" id="9867335at2"/>
<name>B2JBT8_NOSP7</name>
<reference evidence="2" key="1">
    <citation type="submission" date="2008-04" db="EMBL/GenBank/DDBJ databases">
        <title>Complete sequence of plasmid 3 of Nostoc punctiforme ATCC 29133.</title>
        <authorList>
            <consortium name="US DOE Joint Genome Institute"/>
            <person name="Copeland A."/>
            <person name="Lucas S."/>
            <person name="Lapidus A."/>
            <person name="Glavina del Rio T."/>
            <person name="Dalin E."/>
            <person name="Tice H."/>
            <person name="Pitluck S."/>
            <person name="Chain P."/>
            <person name="Malfatti S."/>
            <person name="Shin M."/>
            <person name="Vergez L."/>
            <person name="Schmutz J."/>
            <person name="Larimer F."/>
            <person name="Land M."/>
            <person name="Hauser L."/>
            <person name="Kyrpides N."/>
            <person name="Kim E."/>
            <person name="Meeks J.C."/>
            <person name="Elhai J."/>
            <person name="Campbell E.L."/>
            <person name="Thiel T."/>
            <person name="Longmire J."/>
            <person name="Potts M."/>
            <person name="Atlas R."/>
        </authorList>
    </citation>
    <scope>NUCLEOTIDE SEQUENCE [LARGE SCALE GENOMIC DNA]</scope>
    <source>
        <strain evidence="2">ATCC 29133 / PCC 73102</strain>
        <plasmid evidence="2">Plasmid pNPUN03</plasmid>
    </source>
</reference>
<dbReference type="RefSeq" id="WP_012412889.1">
    <property type="nucleotide sequence ID" value="NC_010630.1"/>
</dbReference>